<evidence type="ECO:0000256" key="4">
    <source>
        <dbReference type="PROSITE-ProRule" id="PRU00452"/>
    </source>
</evidence>
<dbReference type="Proteomes" id="UP000095287">
    <property type="component" value="Unplaced"/>
</dbReference>
<dbReference type="Pfam" id="PF25527">
    <property type="entry name" value="GBD-like_ZMIZ1_ZMIZ2"/>
    <property type="match status" value="1"/>
</dbReference>
<evidence type="ECO:0000259" key="6">
    <source>
        <dbReference type="PROSITE" id="PS51044"/>
    </source>
</evidence>
<feature type="compositionally biased region" description="Polar residues" evidence="5">
    <location>
        <begin position="722"/>
        <end position="733"/>
    </location>
</feature>
<dbReference type="PANTHER" id="PTHR10782:SF4">
    <property type="entry name" value="TONALLI, ISOFORM E"/>
    <property type="match status" value="1"/>
</dbReference>
<feature type="region of interest" description="Disordered" evidence="5">
    <location>
        <begin position="670"/>
        <end position="752"/>
    </location>
</feature>
<evidence type="ECO:0000256" key="2">
    <source>
        <dbReference type="ARBA" id="ARBA00022771"/>
    </source>
</evidence>
<proteinExistence type="predicted"/>
<dbReference type="GO" id="GO:0000785">
    <property type="term" value="C:chromatin"/>
    <property type="evidence" value="ECO:0007669"/>
    <property type="project" value="TreeGrafter"/>
</dbReference>
<evidence type="ECO:0000313" key="7">
    <source>
        <dbReference type="Proteomes" id="UP000095287"/>
    </source>
</evidence>
<evidence type="ECO:0000313" key="8">
    <source>
        <dbReference type="WBParaSite" id="L893_g17393.t1"/>
    </source>
</evidence>
<reference evidence="8" key="1">
    <citation type="submission" date="2016-11" db="UniProtKB">
        <authorList>
            <consortium name="WormBaseParasite"/>
        </authorList>
    </citation>
    <scope>IDENTIFICATION</scope>
</reference>
<sequence>MTDEISYEQHIQQNNQRLVSIRNNITDPGGYAYGCQELTGWCSDSRAFHAAFEENLISTLEAIVVQSSRNGFDREMAKQLIAACFVHRKLLSKANTTKVSRWHDQLRKPKRGTGTTSKRKAAKTPAATTSAPAAAPVPAPANPTIESPEQNYVPAEKCFPTDNFVDGRCPVFVDSQSTMWAQQGNAAMLPEQSVMFAGEPTLQAHHQPMAYASPNHPYGAGSLPQSLPQPPPLDVPSPYPVDPSGARPMRPMDEQQRQMLMRQQYVRMRNPPMSYLPQGQPMNPQGVMPQAVPQAVPMHGYPVQNGSASMIRAGPPMLYSQMQQQGQQKVTAFPNPHAAPDAAPMLPRAPNAAPIISLREIVLQPFALEQPQSTVNFVLNQSCFQALQYPDMELQLKAFVREDAQQACSWPAVRVDPQEISFPITVVVNGYAQSIKSPSFPLYIKGFCSMGNNSIQISSSSAAGHFFILQVVQLHNFANVFATMVKTWQNAPTAQMDVEKCRERVLHLIYANNLASEGLRVSLNCPQTKSRLCIPVRSVKCGHVDCFELEPFLFKNREETLHRCPICGAVFTHQEIKVDGFVSLILQGMSTQPEVKMVVVNANGSWRPVDTQEQPMPTGSNGLKRHMSEQLCGNGAAAMKRLRAENGTRPDPVIGQPQSVPPGSALLSPCGVATSSGGSPTTVFTAKGPGFPEMPITPASSLTSSSPNNGVSSASSASSSTKQLEPTQATGSAPYTPASVGSAHSGVTNGLQNNTFSDLPSLGGEGEECDLFSDFSFPLSNADMQRYLFDEPAYPSCQASFDLNNSDDWRDAMSIVSENR</sequence>
<keyword evidence="2 4" id="KW-0863">Zinc-finger</keyword>
<feature type="compositionally biased region" description="Low complexity" evidence="5">
    <location>
        <begin position="697"/>
        <end position="721"/>
    </location>
</feature>
<dbReference type="InterPro" id="IPR004181">
    <property type="entry name" value="Znf_MIZ"/>
</dbReference>
<dbReference type="GO" id="GO:0008270">
    <property type="term" value="F:zinc ion binding"/>
    <property type="evidence" value="ECO:0007669"/>
    <property type="project" value="UniProtKB-KW"/>
</dbReference>
<dbReference type="InterPro" id="IPR040797">
    <property type="entry name" value="ZMIZ1_N"/>
</dbReference>
<dbReference type="PROSITE" id="PS51044">
    <property type="entry name" value="ZF_SP_RING"/>
    <property type="match status" value="1"/>
</dbReference>
<accession>A0A1I7YKV5</accession>
<dbReference type="GO" id="GO:0006357">
    <property type="term" value="P:regulation of transcription by RNA polymerase II"/>
    <property type="evidence" value="ECO:0007669"/>
    <property type="project" value="TreeGrafter"/>
</dbReference>
<dbReference type="Gene3D" id="3.30.40.10">
    <property type="entry name" value="Zinc/RING finger domain, C3HC4 (zinc finger)"/>
    <property type="match status" value="1"/>
</dbReference>
<keyword evidence="7" id="KW-1185">Reference proteome</keyword>
<dbReference type="InterPro" id="IPR057847">
    <property type="entry name" value="ZMIZ1/ZMIZ2_GBD-like"/>
</dbReference>
<feature type="compositionally biased region" description="Polar residues" evidence="5">
    <location>
        <begin position="673"/>
        <end position="684"/>
    </location>
</feature>
<dbReference type="GO" id="GO:0016925">
    <property type="term" value="P:protein sumoylation"/>
    <property type="evidence" value="ECO:0007669"/>
    <property type="project" value="TreeGrafter"/>
</dbReference>
<keyword evidence="1" id="KW-0479">Metal-binding</keyword>
<evidence type="ECO:0000256" key="3">
    <source>
        <dbReference type="ARBA" id="ARBA00022833"/>
    </source>
</evidence>
<dbReference type="AlphaFoldDB" id="A0A1I7YKV5"/>
<feature type="region of interest" description="Disordered" evidence="5">
    <location>
        <begin position="98"/>
        <end position="140"/>
    </location>
</feature>
<protein>
    <submittedName>
        <fullName evidence="8">SP-RING-type domain-containing protein</fullName>
    </submittedName>
</protein>
<dbReference type="Pfam" id="PF18028">
    <property type="entry name" value="Zmiz1_N"/>
    <property type="match status" value="1"/>
</dbReference>
<dbReference type="GO" id="GO:0003712">
    <property type="term" value="F:transcription coregulator activity"/>
    <property type="evidence" value="ECO:0007669"/>
    <property type="project" value="TreeGrafter"/>
</dbReference>
<evidence type="ECO:0000256" key="5">
    <source>
        <dbReference type="SAM" id="MobiDB-lite"/>
    </source>
</evidence>
<dbReference type="Pfam" id="PF02891">
    <property type="entry name" value="zf-MIZ"/>
    <property type="match status" value="1"/>
</dbReference>
<dbReference type="GO" id="GO:0061665">
    <property type="term" value="F:SUMO ligase activity"/>
    <property type="evidence" value="ECO:0007669"/>
    <property type="project" value="TreeGrafter"/>
</dbReference>
<dbReference type="PANTHER" id="PTHR10782">
    <property type="entry name" value="ZINC FINGER MIZ DOMAIN-CONTAINING PROTEIN"/>
    <property type="match status" value="1"/>
</dbReference>
<feature type="compositionally biased region" description="Low complexity" evidence="5">
    <location>
        <begin position="123"/>
        <end position="134"/>
    </location>
</feature>
<evidence type="ECO:0000256" key="1">
    <source>
        <dbReference type="ARBA" id="ARBA00022723"/>
    </source>
</evidence>
<name>A0A1I7YKV5_9BILA</name>
<feature type="domain" description="SP-RING-type" evidence="6">
    <location>
        <begin position="510"/>
        <end position="595"/>
    </location>
</feature>
<organism evidence="7 8">
    <name type="scientific">Steinernema glaseri</name>
    <dbReference type="NCBI Taxonomy" id="37863"/>
    <lineage>
        <taxon>Eukaryota</taxon>
        <taxon>Metazoa</taxon>
        <taxon>Ecdysozoa</taxon>
        <taxon>Nematoda</taxon>
        <taxon>Chromadorea</taxon>
        <taxon>Rhabditida</taxon>
        <taxon>Tylenchina</taxon>
        <taxon>Panagrolaimomorpha</taxon>
        <taxon>Strongyloidoidea</taxon>
        <taxon>Steinernematidae</taxon>
        <taxon>Steinernema</taxon>
    </lineage>
</organism>
<dbReference type="InterPro" id="IPR013083">
    <property type="entry name" value="Znf_RING/FYVE/PHD"/>
</dbReference>
<keyword evidence="3" id="KW-0862">Zinc</keyword>
<dbReference type="WBParaSite" id="L893_g17393.t1">
    <property type="protein sequence ID" value="L893_g17393.t1"/>
    <property type="gene ID" value="L893_g17393"/>
</dbReference>